<protein>
    <submittedName>
        <fullName evidence="1">Putative CRISPR-associated protein</fullName>
    </submittedName>
</protein>
<dbReference type="Proteomes" id="UP000092616">
    <property type="component" value="Unassembled WGS sequence"/>
</dbReference>
<reference evidence="1 2" key="1">
    <citation type="submission" date="2016-06" db="EMBL/GenBank/DDBJ databases">
        <title>Draft genome of Moraxella atlantae CCUG 59586.</title>
        <authorList>
            <person name="Salva-Serra F."/>
            <person name="Engstrom-Jakobsson H."/>
            <person name="Thorell K."/>
            <person name="Gonzales-Siles L."/>
            <person name="Karlsson R."/>
            <person name="Boulund F."/>
            <person name="Engstrand L."/>
            <person name="Kristiansson E."/>
            <person name="Moore E."/>
        </authorList>
    </citation>
    <scope>NUCLEOTIDE SEQUENCE [LARGE SCALE GENOMIC DNA]</scope>
    <source>
        <strain evidence="1 2">CCUG 59586</strain>
    </source>
</reference>
<dbReference type="EMBL" id="LZNA01000042">
    <property type="protein sequence ID" value="OBX79159.1"/>
    <property type="molecule type" value="Genomic_DNA"/>
</dbReference>
<dbReference type="Pfam" id="PF09652">
    <property type="entry name" value="Cas_VVA1548"/>
    <property type="match status" value="1"/>
</dbReference>
<sequence length="102" mass="11530">MTTYFITRHTGALQWATAHDINFDVHLEHLLSLDKLQAGDVIIGTLPINLIYQINQLGVRYLHLSLQIPPHLRGVELDVEQLKACQATLEEFAVTKVSDIEI</sequence>
<accession>A0A1B8QD00</accession>
<dbReference type="InterPro" id="IPR013443">
    <property type="entry name" value="CRISPR-assoc_prot_Csx16"/>
</dbReference>
<gene>
    <name evidence="1" type="ORF">A9306_09155</name>
</gene>
<name>A0A1B8QD00_9GAMM</name>
<evidence type="ECO:0000313" key="1">
    <source>
        <dbReference type="EMBL" id="OBX79159.1"/>
    </source>
</evidence>
<proteinExistence type="predicted"/>
<keyword evidence="2" id="KW-1185">Reference proteome</keyword>
<comment type="caution">
    <text evidence="1">The sequence shown here is derived from an EMBL/GenBank/DDBJ whole genome shotgun (WGS) entry which is preliminary data.</text>
</comment>
<organism evidence="1 2">
    <name type="scientific">Faucicola atlantae</name>
    <dbReference type="NCBI Taxonomy" id="34059"/>
    <lineage>
        <taxon>Bacteria</taxon>
        <taxon>Pseudomonadati</taxon>
        <taxon>Pseudomonadota</taxon>
        <taxon>Gammaproteobacteria</taxon>
        <taxon>Moraxellales</taxon>
        <taxon>Moraxellaceae</taxon>
        <taxon>Faucicola</taxon>
    </lineage>
</organism>
<dbReference type="AlphaFoldDB" id="A0A1B8QD00"/>
<dbReference type="NCBIfam" id="TIGR02620">
    <property type="entry name" value="cas_VVA1548"/>
    <property type="match status" value="1"/>
</dbReference>
<evidence type="ECO:0000313" key="2">
    <source>
        <dbReference type="Proteomes" id="UP000092616"/>
    </source>
</evidence>
<dbReference type="RefSeq" id="WP_067337577.1">
    <property type="nucleotide sequence ID" value="NZ_LZNA01000042.1"/>
</dbReference>